<keyword evidence="5" id="KW-0479">Metal-binding</keyword>
<evidence type="ECO:0000256" key="6">
    <source>
        <dbReference type="ARBA" id="ARBA00022729"/>
    </source>
</evidence>
<keyword evidence="14" id="KW-1185">Reference proteome</keyword>
<comment type="cofactor">
    <cofactor evidence="2">
        <name>Ca(2+)</name>
        <dbReference type="ChEBI" id="CHEBI:29108"/>
    </cofactor>
</comment>
<dbReference type="EMBL" id="CP041186">
    <property type="protein sequence ID" value="QDG50258.1"/>
    <property type="molecule type" value="Genomic_DNA"/>
</dbReference>
<dbReference type="InterPro" id="IPR006048">
    <property type="entry name" value="A-amylase/branching_C"/>
</dbReference>
<dbReference type="GO" id="GO:0005975">
    <property type="term" value="P:carbohydrate metabolic process"/>
    <property type="evidence" value="ECO:0007669"/>
    <property type="project" value="InterPro"/>
</dbReference>
<keyword evidence="8" id="KW-0106">Calcium</keyword>
<evidence type="ECO:0000256" key="10">
    <source>
        <dbReference type="ARBA" id="ARBA00023295"/>
    </source>
</evidence>
<dbReference type="Proteomes" id="UP000315995">
    <property type="component" value="Chromosome"/>
</dbReference>
<keyword evidence="6" id="KW-0732">Signal</keyword>
<dbReference type="SMART" id="SM00642">
    <property type="entry name" value="Aamy"/>
    <property type="match status" value="1"/>
</dbReference>
<dbReference type="GO" id="GO:0004556">
    <property type="term" value="F:alpha-amylase activity"/>
    <property type="evidence" value="ECO:0007669"/>
    <property type="project" value="UniProtKB-EC"/>
</dbReference>
<reference evidence="13 14" key="1">
    <citation type="submission" date="2019-06" db="EMBL/GenBank/DDBJ databases">
        <title>Persicimonas caeni gen. nov., sp. nov., a predatory bacterium isolated from solar saltern.</title>
        <authorList>
            <person name="Wang S."/>
        </authorList>
    </citation>
    <scope>NUCLEOTIDE SEQUENCE [LARGE SCALE GENOMIC DNA]</scope>
    <source>
        <strain evidence="13 14">YN101</strain>
    </source>
</reference>
<proteinExistence type="inferred from homology"/>
<comment type="similarity">
    <text evidence="3">Belongs to the glycosyl hydrolase 13 family.</text>
</comment>
<keyword evidence="7" id="KW-0378">Hydrolase</keyword>
<dbReference type="InterPro" id="IPR006047">
    <property type="entry name" value="GH13_cat_dom"/>
</dbReference>
<dbReference type="AlphaFoldDB" id="A0A4Y6PPL9"/>
<sequence>MNSKKATVSSPPEGKERTKERRPLPRSEAKRRRIQEEEGRRANGKRGLSLGPSPLRFRYVERESSPRSSPTLRFAAGGEEDVASLKRLSAFALLLLLALLVGVSGCRDVESIEPGANIDTHVEDWRDEVIYQILVDRFANGDPNNDYRVNPHAMAAYHGGDWQGIIDKLDYLEELGVTALWISPVVKNVETDAGVDGYHGYWAQDFLAPNPHFGDLAKLREMVDKAHERDMKVILDIVTNHVGQVFYYDINGNGQPDESVFGSGTTSELTRVSEYDPDYDPRGIQARTSLGEAGLAPVIFMNRPDINRMPPMPEEFQNPDWYYRKGRVWDWNQRDQVLTGDFPGGLKDLKTTHPDVRKALIDVYSYWIGVADFDGFRIDTLKHVEYGFWEEFAPAIRQYAKDHGKDNFLMFGESFDGNDELNGSYTFNGGVDSVFYFSHKFQVIDGVFVHGGPTSQIESLFQAREQNYASVPNANGPTDSEGNGLSSQDLLINFIDNHDIPRFLYMNPDVNALHNALVYLMTIDGIPCIYYGTEQNFEGGNDPYNREDMWDSGYDTENETFKLTKHLIQLRKDLAPLRRGDMQIRWATPRTGAEEDAGIFAFERTYKGETVLVVINTHDDEASHTSFEGSDMQTSFSQGTVLTNVFEDDDTANDQVTVGANGTLKVEVEPRGGKVYVVK</sequence>
<accession>A0A4Y6PPL9</accession>
<dbReference type="EC" id="3.2.1.1" evidence="4"/>
<organism evidence="13 14">
    <name type="scientific">Persicimonas caeni</name>
    <dbReference type="NCBI Taxonomy" id="2292766"/>
    <lineage>
        <taxon>Bacteria</taxon>
        <taxon>Deltaproteobacteria</taxon>
        <taxon>Bradymonadales</taxon>
        <taxon>Bradymonadaceae</taxon>
        <taxon>Persicimonas</taxon>
    </lineage>
</organism>
<evidence type="ECO:0000256" key="7">
    <source>
        <dbReference type="ARBA" id="ARBA00022801"/>
    </source>
</evidence>
<evidence type="ECO:0000256" key="9">
    <source>
        <dbReference type="ARBA" id="ARBA00023277"/>
    </source>
</evidence>
<accession>A0A5B8Y6T4</accession>
<dbReference type="PANTHER" id="PTHR10357:SF215">
    <property type="entry name" value="ALPHA-AMYLASE 1"/>
    <property type="match status" value="1"/>
</dbReference>
<dbReference type="Gene3D" id="2.60.40.1180">
    <property type="entry name" value="Golgi alpha-mannosidase II"/>
    <property type="match status" value="1"/>
</dbReference>
<gene>
    <name evidence="13" type="ORF">FIV42_05790</name>
</gene>
<dbReference type="InterPro" id="IPR013780">
    <property type="entry name" value="Glyco_hydro_b"/>
</dbReference>
<evidence type="ECO:0000256" key="3">
    <source>
        <dbReference type="ARBA" id="ARBA00008061"/>
    </source>
</evidence>
<dbReference type="SUPFAM" id="SSF51011">
    <property type="entry name" value="Glycosyl hydrolase domain"/>
    <property type="match status" value="1"/>
</dbReference>
<dbReference type="PANTHER" id="PTHR10357">
    <property type="entry name" value="ALPHA-AMYLASE FAMILY MEMBER"/>
    <property type="match status" value="1"/>
</dbReference>
<dbReference type="InterPro" id="IPR013777">
    <property type="entry name" value="A-amylase-like"/>
</dbReference>
<comment type="catalytic activity">
    <reaction evidence="1">
        <text>Endohydrolysis of (1-&gt;4)-alpha-D-glucosidic linkages in polysaccharides containing three or more (1-&gt;4)-alpha-linked D-glucose units.</text>
        <dbReference type="EC" id="3.2.1.1"/>
    </reaction>
</comment>
<dbReference type="GO" id="GO:0005509">
    <property type="term" value="F:calcium ion binding"/>
    <property type="evidence" value="ECO:0007669"/>
    <property type="project" value="InterPro"/>
</dbReference>
<evidence type="ECO:0000256" key="11">
    <source>
        <dbReference type="SAM" id="MobiDB-lite"/>
    </source>
</evidence>
<keyword evidence="9" id="KW-0119">Carbohydrate metabolism</keyword>
<feature type="compositionally biased region" description="Polar residues" evidence="11">
    <location>
        <begin position="1"/>
        <end position="10"/>
    </location>
</feature>
<name>A0A4Y6PPL9_PERCE</name>
<evidence type="ECO:0000256" key="4">
    <source>
        <dbReference type="ARBA" id="ARBA00012595"/>
    </source>
</evidence>
<evidence type="ECO:0000256" key="2">
    <source>
        <dbReference type="ARBA" id="ARBA00001913"/>
    </source>
</evidence>
<evidence type="ECO:0000313" key="13">
    <source>
        <dbReference type="EMBL" id="QDG50258.1"/>
    </source>
</evidence>
<feature type="domain" description="Glycosyl hydrolase family 13 catalytic" evidence="12">
    <location>
        <begin position="132"/>
        <end position="571"/>
    </location>
</feature>
<dbReference type="OrthoDB" id="9760647at2"/>
<evidence type="ECO:0000256" key="5">
    <source>
        <dbReference type="ARBA" id="ARBA00022723"/>
    </source>
</evidence>
<dbReference type="Pfam" id="PF02806">
    <property type="entry name" value="Alpha-amylase_C"/>
    <property type="match status" value="1"/>
</dbReference>
<feature type="region of interest" description="Disordered" evidence="11">
    <location>
        <begin position="1"/>
        <end position="53"/>
    </location>
</feature>
<dbReference type="PIRSF" id="PIRSF001024">
    <property type="entry name" value="Alph-amyl_fung"/>
    <property type="match status" value="1"/>
</dbReference>
<dbReference type="SUPFAM" id="SSF51445">
    <property type="entry name" value="(Trans)glycosidases"/>
    <property type="match status" value="1"/>
</dbReference>
<evidence type="ECO:0000313" key="14">
    <source>
        <dbReference type="Proteomes" id="UP000315995"/>
    </source>
</evidence>
<dbReference type="InterPro" id="IPR017853">
    <property type="entry name" value="GH"/>
</dbReference>
<feature type="compositionally biased region" description="Basic and acidic residues" evidence="11">
    <location>
        <begin position="13"/>
        <end position="41"/>
    </location>
</feature>
<keyword evidence="10" id="KW-0326">Glycosidase</keyword>
<evidence type="ECO:0000259" key="12">
    <source>
        <dbReference type="SMART" id="SM00642"/>
    </source>
</evidence>
<protein>
    <recommendedName>
        <fullName evidence="4">alpha-amylase</fullName>
        <ecNumber evidence="4">3.2.1.1</ecNumber>
    </recommendedName>
</protein>
<evidence type="ECO:0000256" key="1">
    <source>
        <dbReference type="ARBA" id="ARBA00000548"/>
    </source>
</evidence>
<dbReference type="Pfam" id="PF00128">
    <property type="entry name" value="Alpha-amylase"/>
    <property type="match status" value="1"/>
</dbReference>
<dbReference type="Gene3D" id="3.20.20.80">
    <property type="entry name" value="Glycosidases"/>
    <property type="match status" value="2"/>
</dbReference>
<evidence type="ECO:0000256" key="8">
    <source>
        <dbReference type="ARBA" id="ARBA00022837"/>
    </source>
</evidence>